<dbReference type="AlphaFoldDB" id="A0A8C3M476"/>
<name>A0A8C3M476_GEOPR</name>
<reference evidence="1" key="2">
    <citation type="submission" date="2025-08" db="UniProtKB">
        <authorList>
            <consortium name="Ensembl"/>
        </authorList>
    </citation>
    <scope>IDENTIFICATION</scope>
</reference>
<accession>A0A8C3M476</accession>
<dbReference type="Ensembl" id="ENSCPVT00000000870.2">
    <property type="protein sequence ID" value="ENSCPVP00000000840.1"/>
    <property type="gene ID" value="ENSCPVG00000000642.2"/>
</dbReference>
<organism evidence="1 2">
    <name type="scientific">Geospiza parvula</name>
    <name type="common">Small tree-finch</name>
    <name type="synonym">Camarhynchus parvulus</name>
    <dbReference type="NCBI Taxonomy" id="87175"/>
    <lineage>
        <taxon>Eukaryota</taxon>
        <taxon>Metazoa</taxon>
        <taxon>Chordata</taxon>
        <taxon>Craniata</taxon>
        <taxon>Vertebrata</taxon>
        <taxon>Euteleostomi</taxon>
        <taxon>Archelosauria</taxon>
        <taxon>Archosauria</taxon>
        <taxon>Dinosauria</taxon>
        <taxon>Saurischia</taxon>
        <taxon>Theropoda</taxon>
        <taxon>Coelurosauria</taxon>
        <taxon>Aves</taxon>
        <taxon>Neognathae</taxon>
        <taxon>Neoaves</taxon>
        <taxon>Telluraves</taxon>
        <taxon>Australaves</taxon>
        <taxon>Passeriformes</taxon>
        <taxon>Thraupidae</taxon>
        <taxon>Camarhynchus</taxon>
    </lineage>
</organism>
<sequence length="74" mass="8507">MLFAIKIDPRYQKISYEITLLCEAARFPKERIPSGDQKTISLALFHAYLADLADCENECFPFSWLIFACICSLI</sequence>
<evidence type="ECO:0000313" key="1">
    <source>
        <dbReference type="Ensembl" id="ENSCPVP00000000840.1"/>
    </source>
</evidence>
<reference evidence="1" key="3">
    <citation type="submission" date="2025-09" db="UniProtKB">
        <authorList>
            <consortium name="Ensembl"/>
        </authorList>
    </citation>
    <scope>IDENTIFICATION</scope>
</reference>
<evidence type="ECO:0000313" key="2">
    <source>
        <dbReference type="Proteomes" id="UP000694382"/>
    </source>
</evidence>
<protein>
    <submittedName>
        <fullName evidence="1">Uncharacterized protein</fullName>
    </submittedName>
</protein>
<keyword evidence="2" id="KW-1185">Reference proteome</keyword>
<dbReference type="Proteomes" id="UP000694382">
    <property type="component" value="Chromosome 1"/>
</dbReference>
<proteinExistence type="predicted"/>
<reference evidence="1" key="1">
    <citation type="submission" date="2020-02" db="EMBL/GenBank/DDBJ databases">
        <authorList>
            <person name="Enbody D E."/>
            <person name="Pettersson E M."/>
        </authorList>
    </citation>
    <scope>NUCLEOTIDE SEQUENCE [LARGE SCALE GENOMIC DNA]</scope>
</reference>